<accession>A0ABT5R7Z4</accession>
<dbReference type="EMBL" id="JAJUBC010000062">
    <property type="protein sequence ID" value="MDD1796397.1"/>
    <property type="molecule type" value="Genomic_DNA"/>
</dbReference>
<dbReference type="RefSeq" id="WP_274167121.1">
    <property type="nucleotide sequence ID" value="NZ_JAJUBC010000062.1"/>
</dbReference>
<organism evidence="1 2">
    <name type="scientific">Enterovibrio gelatinilyticus</name>
    <dbReference type="NCBI Taxonomy" id="2899819"/>
    <lineage>
        <taxon>Bacteria</taxon>
        <taxon>Pseudomonadati</taxon>
        <taxon>Pseudomonadota</taxon>
        <taxon>Gammaproteobacteria</taxon>
        <taxon>Vibrionales</taxon>
        <taxon>Vibrionaceae</taxon>
        <taxon>Enterovibrio</taxon>
    </lineage>
</organism>
<keyword evidence="2" id="KW-1185">Reference proteome</keyword>
<protein>
    <submittedName>
        <fullName evidence="1">Uncharacterized protein</fullName>
    </submittedName>
</protein>
<evidence type="ECO:0000313" key="1">
    <source>
        <dbReference type="EMBL" id="MDD1796397.1"/>
    </source>
</evidence>
<dbReference type="Proteomes" id="UP001149400">
    <property type="component" value="Unassembled WGS sequence"/>
</dbReference>
<name>A0ABT5R7Z4_9GAMM</name>
<evidence type="ECO:0000313" key="2">
    <source>
        <dbReference type="Proteomes" id="UP001149400"/>
    </source>
</evidence>
<feature type="non-terminal residue" evidence="1">
    <location>
        <position position="78"/>
    </location>
</feature>
<comment type="caution">
    <text evidence="1">The sequence shown here is derived from an EMBL/GenBank/DDBJ whole genome shotgun (WGS) entry which is preliminary data.</text>
</comment>
<gene>
    <name evidence="1" type="ORF">LRP50_25090</name>
</gene>
<sequence length="78" mass="8967">MEGSFITSTLSPAFADYCKEKVKVGFQKLEETELCDLTYRFYERYVSSLVVENNKVTKDSIVEVIRGFSSTLDIKKIQ</sequence>
<proteinExistence type="predicted"/>
<reference evidence="1" key="1">
    <citation type="submission" date="2021-12" db="EMBL/GenBank/DDBJ databases">
        <title>Enterovibrio ZSDZ35 sp. nov. and Enterovibrio ZSDZ42 sp. nov., isolated from coastal seawater in Qingdao.</title>
        <authorList>
            <person name="Zhang P."/>
        </authorList>
    </citation>
    <scope>NUCLEOTIDE SEQUENCE</scope>
    <source>
        <strain evidence="1">ZSDZ42</strain>
    </source>
</reference>